<accession>A0A0L0CHL1</accession>
<dbReference type="OrthoDB" id="5984255at2759"/>
<comment type="caution">
    <text evidence="3">The sequence shown here is derived from an EMBL/GenBank/DDBJ whole genome shotgun (WGS) entry which is preliminary data.</text>
</comment>
<dbReference type="InterPro" id="IPR006578">
    <property type="entry name" value="MADF-dom"/>
</dbReference>
<dbReference type="OMA" id="MAFLLKC"/>
<organism evidence="3 4">
    <name type="scientific">Lucilia cuprina</name>
    <name type="common">Green bottle fly</name>
    <name type="synonym">Australian sheep blowfly</name>
    <dbReference type="NCBI Taxonomy" id="7375"/>
    <lineage>
        <taxon>Eukaryota</taxon>
        <taxon>Metazoa</taxon>
        <taxon>Ecdysozoa</taxon>
        <taxon>Arthropoda</taxon>
        <taxon>Hexapoda</taxon>
        <taxon>Insecta</taxon>
        <taxon>Pterygota</taxon>
        <taxon>Neoptera</taxon>
        <taxon>Endopterygota</taxon>
        <taxon>Diptera</taxon>
        <taxon>Brachycera</taxon>
        <taxon>Muscomorpha</taxon>
        <taxon>Oestroidea</taxon>
        <taxon>Calliphoridae</taxon>
        <taxon>Luciliinae</taxon>
        <taxon>Lucilia</taxon>
    </lineage>
</organism>
<proteinExistence type="predicted"/>
<dbReference type="PANTHER" id="PTHR12243:SF69">
    <property type="entry name" value="SI:CH73-59F11.3"/>
    <property type="match status" value="1"/>
</dbReference>
<evidence type="ECO:0000259" key="2">
    <source>
        <dbReference type="PROSITE" id="PS51029"/>
    </source>
</evidence>
<dbReference type="AlphaFoldDB" id="A0A0L0CHL1"/>
<dbReference type="SMART" id="SM00595">
    <property type="entry name" value="MADF"/>
    <property type="match status" value="1"/>
</dbReference>
<evidence type="ECO:0000256" key="1">
    <source>
        <dbReference type="SAM" id="MobiDB-lite"/>
    </source>
</evidence>
<dbReference type="GO" id="GO:0005667">
    <property type="term" value="C:transcription regulator complex"/>
    <property type="evidence" value="ECO:0007669"/>
    <property type="project" value="TreeGrafter"/>
</dbReference>
<name>A0A0L0CHL1_LUCCU</name>
<keyword evidence="4" id="KW-1185">Reference proteome</keyword>
<feature type="domain" description="MADF" evidence="2">
    <location>
        <begin position="15"/>
        <end position="107"/>
    </location>
</feature>
<dbReference type="EMBL" id="JRES01000390">
    <property type="protein sequence ID" value="KNC31707.1"/>
    <property type="molecule type" value="Genomic_DNA"/>
</dbReference>
<evidence type="ECO:0000313" key="3">
    <source>
        <dbReference type="EMBL" id="KNC31707.1"/>
    </source>
</evidence>
<reference evidence="3 4" key="1">
    <citation type="journal article" date="2015" name="Nat. Commun.">
        <title>Lucilia cuprina genome unlocks parasitic fly biology to underpin future interventions.</title>
        <authorList>
            <person name="Anstead C.A."/>
            <person name="Korhonen P.K."/>
            <person name="Young N.D."/>
            <person name="Hall R.S."/>
            <person name="Jex A.R."/>
            <person name="Murali S.C."/>
            <person name="Hughes D.S."/>
            <person name="Lee S.F."/>
            <person name="Perry T."/>
            <person name="Stroehlein A.J."/>
            <person name="Ansell B.R."/>
            <person name="Breugelmans B."/>
            <person name="Hofmann A."/>
            <person name="Qu J."/>
            <person name="Dugan S."/>
            <person name="Lee S.L."/>
            <person name="Chao H."/>
            <person name="Dinh H."/>
            <person name="Han Y."/>
            <person name="Doddapaneni H.V."/>
            <person name="Worley K.C."/>
            <person name="Muzny D.M."/>
            <person name="Ioannidis P."/>
            <person name="Waterhouse R.M."/>
            <person name="Zdobnov E.M."/>
            <person name="James P.J."/>
            <person name="Bagnall N.H."/>
            <person name="Kotze A.C."/>
            <person name="Gibbs R.A."/>
            <person name="Richards S."/>
            <person name="Batterham P."/>
            <person name="Gasser R.B."/>
        </authorList>
    </citation>
    <scope>NUCLEOTIDE SEQUENCE [LARGE SCALE GENOMIC DNA]</scope>
    <source>
        <strain evidence="3 4">LS</strain>
        <tissue evidence="3">Full body</tissue>
    </source>
</reference>
<sequence>MTKTSHKKNRPFDFKLIDLVEPHPVLYQPIPGMSTFEVMKTKSTLWQQISNEMGFPVQFCLSRWNNLRGQFQKELRHCTELCPKSGLIRGSTWPYLNRLKFLEATVLANRSKKLKLSKRKLKELQQLEQQFEWRSEEEEDEEEEEEEDRLSEEPEHEYNIEEITDNVEHTEVIEETYIADEDYSIIEEIAEEVVAEATEHVEHFTPNDTMENYRKMQSLLDTFEEEAMQIIERRLMAFLCKCQLRALSNQTIDDLYV</sequence>
<dbReference type="GO" id="GO:0006357">
    <property type="term" value="P:regulation of transcription by RNA polymerase II"/>
    <property type="evidence" value="ECO:0007669"/>
    <property type="project" value="TreeGrafter"/>
</dbReference>
<dbReference type="PROSITE" id="PS51029">
    <property type="entry name" value="MADF"/>
    <property type="match status" value="1"/>
</dbReference>
<evidence type="ECO:0000313" key="4">
    <source>
        <dbReference type="Proteomes" id="UP000037069"/>
    </source>
</evidence>
<dbReference type="Proteomes" id="UP000037069">
    <property type="component" value="Unassembled WGS sequence"/>
</dbReference>
<dbReference type="GO" id="GO:0005634">
    <property type="term" value="C:nucleus"/>
    <property type="evidence" value="ECO:0007669"/>
    <property type="project" value="TreeGrafter"/>
</dbReference>
<feature type="region of interest" description="Disordered" evidence="1">
    <location>
        <begin position="131"/>
        <end position="156"/>
    </location>
</feature>
<dbReference type="Pfam" id="PF10545">
    <property type="entry name" value="MADF_DNA_bdg"/>
    <property type="match status" value="1"/>
</dbReference>
<dbReference type="PANTHER" id="PTHR12243">
    <property type="entry name" value="MADF DOMAIN TRANSCRIPTION FACTOR"/>
    <property type="match status" value="1"/>
</dbReference>
<gene>
    <name evidence="3" type="ORF">FF38_07046</name>
</gene>
<protein>
    <recommendedName>
        <fullName evidence="2">MADF domain-containing protein</fullName>
    </recommendedName>
</protein>
<feature type="compositionally biased region" description="Acidic residues" evidence="1">
    <location>
        <begin position="135"/>
        <end position="150"/>
    </location>
</feature>
<dbReference type="InterPro" id="IPR039353">
    <property type="entry name" value="TF_Adf1"/>
</dbReference>